<gene>
    <name evidence="2 3" type="primary">LOC127751777</name>
</gene>
<dbReference type="RefSeq" id="XP_052131798.1">
    <property type="nucleotide sequence ID" value="XM_052275838.1"/>
</dbReference>
<accession>A0A9C6X9L6</accession>
<organism evidence="1 2">
    <name type="scientific">Frankliniella occidentalis</name>
    <name type="common">Western flower thrips</name>
    <name type="synonym">Euthrips occidentalis</name>
    <dbReference type="NCBI Taxonomy" id="133901"/>
    <lineage>
        <taxon>Eukaryota</taxon>
        <taxon>Metazoa</taxon>
        <taxon>Ecdysozoa</taxon>
        <taxon>Arthropoda</taxon>
        <taxon>Hexapoda</taxon>
        <taxon>Insecta</taxon>
        <taxon>Pterygota</taxon>
        <taxon>Neoptera</taxon>
        <taxon>Paraneoptera</taxon>
        <taxon>Thysanoptera</taxon>
        <taxon>Terebrantia</taxon>
        <taxon>Thripoidea</taxon>
        <taxon>Thripidae</taxon>
        <taxon>Frankliniella</taxon>
    </lineage>
</organism>
<evidence type="ECO:0000313" key="3">
    <source>
        <dbReference type="RefSeq" id="XP_052131798.1"/>
    </source>
</evidence>
<name>A0A9C6X9L6_FRAOC</name>
<protein>
    <submittedName>
        <fullName evidence="2 3">Uncharacterized protein LOC127751777</fullName>
    </submittedName>
</protein>
<sequence length="211" mass="24267">MGYKFQSRGHEGEGASFNLLGISRSRMSLILVTALLYQRGIHGKAFNSIFGPYTAYTERFYNGEHDNLSCRWYLRATHFNPLKPREVQLLTGNVTIDEVIDDRCGIKGVLDVRSNNQWKENAFVFYYKSNACQKVKENIPGFYNLFFKKSEIKGTCALKPGVYEVNNAPAEWSFPNVPTMPYGQYRFRVLANKFDRLISNLVVDCRVVPKH</sequence>
<evidence type="ECO:0000313" key="1">
    <source>
        <dbReference type="Proteomes" id="UP000504606"/>
    </source>
</evidence>
<dbReference type="OrthoDB" id="8179976at2759"/>
<proteinExistence type="predicted"/>
<dbReference type="KEGG" id="foc:127751777"/>
<dbReference type="RefSeq" id="XP_052131795.1">
    <property type="nucleotide sequence ID" value="XM_052275835.1"/>
</dbReference>
<dbReference type="GeneID" id="127751777"/>
<reference evidence="2 3" key="1">
    <citation type="submission" date="2025-04" db="UniProtKB">
        <authorList>
            <consortium name="RefSeq"/>
        </authorList>
    </citation>
    <scope>IDENTIFICATION</scope>
    <source>
        <tissue evidence="2 3">Whole organism</tissue>
    </source>
</reference>
<keyword evidence="1" id="KW-1185">Reference proteome</keyword>
<dbReference type="Proteomes" id="UP000504606">
    <property type="component" value="Unplaced"/>
</dbReference>
<dbReference type="AlphaFoldDB" id="A0A9C6X9L6"/>
<evidence type="ECO:0000313" key="2">
    <source>
        <dbReference type="RefSeq" id="XP_052131795.1"/>
    </source>
</evidence>